<accession>A0A4Y2Q2L0</accession>
<dbReference type="EMBL" id="BGPR01012543">
    <property type="protein sequence ID" value="GBN56546.1"/>
    <property type="molecule type" value="Genomic_DNA"/>
</dbReference>
<comment type="caution">
    <text evidence="1">The sequence shown here is derived from an EMBL/GenBank/DDBJ whole genome shotgun (WGS) entry which is preliminary data.</text>
</comment>
<evidence type="ECO:0000313" key="2">
    <source>
        <dbReference type="Proteomes" id="UP000499080"/>
    </source>
</evidence>
<sequence length="92" mass="10485">MLEEKDVMKEEDDMKLDGMRKLSFCLTATSRASTPSELVHLKSDIREGTFSNSWCGLKALCVECRLSYRLGNLMAAHDYEACYQVERNGILM</sequence>
<reference evidence="1 2" key="1">
    <citation type="journal article" date="2019" name="Sci. Rep.">
        <title>Orb-weaving spider Araneus ventricosus genome elucidates the spidroin gene catalogue.</title>
        <authorList>
            <person name="Kono N."/>
            <person name="Nakamura H."/>
            <person name="Ohtoshi R."/>
            <person name="Moran D.A.P."/>
            <person name="Shinohara A."/>
            <person name="Yoshida Y."/>
            <person name="Fujiwara M."/>
            <person name="Mori M."/>
            <person name="Tomita M."/>
            <person name="Arakawa K."/>
        </authorList>
    </citation>
    <scope>NUCLEOTIDE SEQUENCE [LARGE SCALE GENOMIC DNA]</scope>
</reference>
<gene>
    <name evidence="1" type="ORF">AVEN_156334_1</name>
</gene>
<protein>
    <submittedName>
        <fullName evidence="1">Uncharacterized protein</fullName>
    </submittedName>
</protein>
<proteinExistence type="predicted"/>
<dbReference type="AlphaFoldDB" id="A0A4Y2Q2L0"/>
<dbReference type="Proteomes" id="UP000499080">
    <property type="component" value="Unassembled WGS sequence"/>
</dbReference>
<organism evidence="1 2">
    <name type="scientific">Araneus ventricosus</name>
    <name type="common">Orbweaver spider</name>
    <name type="synonym">Epeira ventricosa</name>
    <dbReference type="NCBI Taxonomy" id="182803"/>
    <lineage>
        <taxon>Eukaryota</taxon>
        <taxon>Metazoa</taxon>
        <taxon>Ecdysozoa</taxon>
        <taxon>Arthropoda</taxon>
        <taxon>Chelicerata</taxon>
        <taxon>Arachnida</taxon>
        <taxon>Araneae</taxon>
        <taxon>Araneomorphae</taxon>
        <taxon>Entelegynae</taxon>
        <taxon>Araneoidea</taxon>
        <taxon>Araneidae</taxon>
        <taxon>Araneus</taxon>
    </lineage>
</organism>
<keyword evidence="2" id="KW-1185">Reference proteome</keyword>
<evidence type="ECO:0000313" key="1">
    <source>
        <dbReference type="EMBL" id="GBN56546.1"/>
    </source>
</evidence>
<name>A0A4Y2Q2L0_ARAVE</name>